<dbReference type="STRING" id="13706.A0A1X2HTK8"/>
<evidence type="ECO:0000313" key="3">
    <source>
        <dbReference type="Proteomes" id="UP000242180"/>
    </source>
</evidence>
<feature type="region of interest" description="Disordered" evidence="1">
    <location>
        <begin position="1"/>
        <end position="24"/>
    </location>
</feature>
<dbReference type="InParanoid" id="A0A1X2HTK8"/>
<dbReference type="Proteomes" id="UP000242180">
    <property type="component" value="Unassembled WGS sequence"/>
</dbReference>
<accession>A0A1X2HTK8</accession>
<feature type="region of interest" description="Disordered" evidence="1">
    <location>
        <begin position="61"/>
        <end position="86"/>
    </location>
</feature>
<evidence type="ECO:0000313" key="2">
    <source>
        <dbReference type="EMBL" id="ORZ02907.1"/>
    </source>
</evidence>
<feature type="region of interest" description="Disordered" evidence="1">
    <location>
        <begin position="101"/>
        <end position="138"/>
    </location>
</feature>
<feature type="compositionally biased region" description="Basic residues" evidence="1">
    <location>
        <begin position="1"/>
        <end position="10"/>
    </location>
</feature>
<name>A0A1X2HTK8_SYNRA</name>
<evidence type="ECO:0000256" key="1">
    <source>
        <dbReference type="SAM" id="MobiDB-lite"/>
    </source>
</evidence>
<gene>
    <name evidence="2" type="ORF">BCR43DRAFT_27697</name>
</gene>
<comment type="caution">
    <text evidence="2">The sequence shown here is derived from an EMBL/GenBank/DDBJ whole genome shotgun (WGS) entry which is preliminary data.</text>
</comment>
<reference evidence="2 3" key="1">
    <citation type="submission" date="2016-07" db="EMBL/GenBank/DDBJ databases">
        <title>Pervasive Adenine N6-methylation of Active Genes in Fungi.</title>
        <authorList>
            <consortium name="DOE Joint Genome Institute"/>
            <person name="Mondo S.J."/>
            <person name="Dannebaum R.O."/>
            <person name="Kuo R.C."/>
            <person name="Labutti K."/>
            <person name="Haridas S."/>
            <person name="Kuo A."/>
            <person name="Salamov A."/>
            <person name="Ahrendt S.R."/>
            <person name="Lipzen A."/>
            <person name="Sullivan W."/>
            <person name="Andreopoulos W.B."/>
            <person name="Clum A."/>
            <person name="Lindquist E."/>
            <person name="Daum C."/>
            <person name="Ramamoorthy G.K."/>
            <person name="Gryganskyi A."/>
            <person name="Culley D."/>
            <person name="Magnuson J.K."/>
            <person name="James T.Y."/>
            <person name="O'Malley M.A."/>
            <person name="Stajich J.E."/>
            <person name="Spatafora J.W."/>
            <person name="Visel A."/>
            <person name="Grigoriev I.V."/>
        </authorList>
    </citation>
    <scope>NUCLEOTIDE SEQUENCE [LARGE SCALE GENOMIC DNA]</scope>
    <source>
        <strain evidence="2 3">NRRL 2496</strain>
    </source>
</reference>
<dbReference type="EMBL" id="MCGN01000001">
    <property type="protein sequence ID" value="ORZ02907.1"/>
    <property type="molecule type" value="Genomic_DNA"/>
</dbReference>
<organism evidence="2 3">
    <name type="scientific">Syncephalastrum racemosum</name>
    <name type="common">Filamentous fungus</name>
    <dbReference type="NCBI Taxonomy" id="13706"/>
    <lineage>
        <taxon>Eukaryota</taxon>
        <taxon>Fungi</taxon>
        <taxon>Fungi incertae sedis</taxon>
        <taxon>Mucoromycota</taxon>
        <taxon>Mucoromycotina</taxon>
        <taxon>Mucoromycetes</taxon>
        <taxon>Mucorales</taxon>
        <taxon>Syncephalastraceae</taxon>
        <taxon>Syncephalastrum</taxon>
    </lineage>
</organism>
<dbReference type="AlphaFoldDB" id="A0A1X2HTK8"/>
<keyword evidence="3" id="KW-1185">Reference proteome</keyword>
<dbReference type="OrthoDB" id="2268337at2759"/>
<proteinExistence type="predicted"/>
<sequence>MAFAQQRRRPNTQQRRLNYETSTEDLRQVTNADANTDTNIVLSPTARLSSDSDTDWHVISASSQHRRPVHIRTSSSPTFDPSEPESLVSFRASDTESFSDLDIHHSDQSSPQFSTLPAHDGTGTFTDALSDEDSSSPSGFAQVVKKSMLRSDKGKQHDSTWRAQIADFEPDSARRTLRQTQYQPLLLPSTTFLSRIKTIQMLPPIPYTPSQLLLRLIQIVLSGWLTVADTTLTVFPAITHPFRAP</sequence>
<protein>
    <submittedName>
        <fullName evidence="2">Uncharacterized protein</fullName>
    </submittedName>
</protein>